<dbReference type="Gene3D" id="2.60.40.1610">
    <property type="entry name" value="Domain of unknown function DUF1254"/>
    <property type="match status" value="1"/>
</dbReference>
<accession>A0ABW1QZ71</accession>
<keyword evidence="4" id="KW-1185">Reference proteome</keyword>
<feature type="domain" description="DUF1214" evidence="1">
    <location>
        <begin position="214"/>
        <end position="296"/>
    </location>
</feature>
<dbReference type="InterPro" id="IPR037050">
    <property type="entry name" value="DUF1254_sf"/>
</dbReference>
<evidence type="ECO:0000259" key="1">
    <source>
        <dbReference type="Pfam" id="PF06742"/>
    </source>
</evidence>
<dbReference type="PANTHER" id="PTHR36509:SF2">
    <property type="entry name" value="BLL3101 PROTEIN"/>
    <property type="match status" value="1"/>
</dbReference>
<name>A0ABW1QZ71_9ACTN</name>
<protein>
    <submittedName>
        <fullName evidence="3">DUF1214 domain-containing protein</fullName>
    </submittedName>
</protein>
<feature type="domain" description="DUF1254" evidence="2">
    <location>
        <begin position="29"/>
        <end position="92"/>
    </location>
</feature>
<dbReference type="SUPFAM" id="SSF160935">
    <property type="entry name" value="VPA0735-like"/>
    <property type="match status" value="1"/>
</dbReference>
<dbReference type="Pfam" id="PF06742">
    <property type="entry name" value="DUF1214"/>
    <property type="match status" value="1"/>
</dbReference>
<organism evidence="3 4">
    <name type="scientific">Nocardioides yefusunii</name>
    <dbReference type="NCBI Taxonomy" id="2500546"/>
    <lineage>
        <taxon>Bacteria</taxon>
        <taxon>Bacillati</taxon>
        <taxon>Actinomycetota</taxon>
        <taxon>Actinomycetes</taxon>
        <taxon>Propionibacteriales</taxon>
        <taxon>Nocardioidaceae</taxon>
        <taxon>Nocardioides</taxon>
    </lineage>
</organism>
<gene>
    <name evidence="3" type="ORF">ACFPWU_11830</name>
</gene>
<dbReference type="PANTHER" id="PTHR36509">
    <property type="entry name" value="BLL3101 PROTEIN"/>
    <property type="match status" value="1"/>
</dbReference>
<evidence type="ECO:0000313" key="3">
    <source>
        <dbReference type="EMBL" id="MFC6154348.1"/>
    </source>
</evidence>
<dbReference type="Gene3D" id="2.60.120.600">
    <property type="entry name" value="Domain of unknown function DUF1214, C-terminal domain"/>
    <property type="match status" value="1"/>
</dbReference>
<dbReference type="RefSeq" id="WP_128221478.1">
    <property type="nucleotide sequence ID" value="NZ_CP034929.1"/>
</dbReference>
<reference evidence="4" key="1">
    <citation type="journal article" date="2019" name="Int. J. Syst. Evol. Microbiol.">
        <title>The Global Catalogue of Microorganisms (GCM) 10K type strain sequencing project: providing services to taxonomists for standard genome sequencing and annotation.</title>
        <authorList>
            <consortium name="The Broad Institute Genomics Platform"/>
            <consortium name="The Broad Institute Genome Sequencing Center for Infectious Disease"/>
            <person name="Wu L."/>
            <person name="Ma J."/>
        </authorList>
    </citation>
    <scope>NUCLEOTIDE SEQUENCE [LARGE SCALE GENOMIC DNA]</scope>
    <source>
        <strain evidence="4">DFY28</strain>
    </source>
</reference>
<dbReference type="EMBL" id="JBHSQI010000005">
    <property type="protein sequence ID" value="MFC6154348.1"/>
    <property type="molecule type" value="Genomic_DNA"/>
</dbReference>
<dbReference type="InterPro" id="IPR010679">
    <property type="entry name" value="DUF1254"/>
</dbReference>
<dbReference type="InterPro" id="IPR010621">
    <property type="entry name" value="DUF1214"/>
</dbReference>
<evidence type="ECO:0000259" key="2">
    <source>
        <dbReference type="Pfam" id="PF06863"/>
    </source>
</evidence>
<proteinExistence type="predicted"/>
<comment type="caution">
    <text evidence="3">The sequence shown here is derived from an EMBL/GenBank/DDBJ whole genome shotgun (WGS) entry which is preliminary data.</text>
</comment>
<dbReference type="Pfam" id="PF06863">
    <property type="entry name" value="DUF1254"/>
    <property type="match status" value="1"/>
</dbReference>
<sequence>MAVKVNVDNFVVAETARMFEDLQREAGGVNAFNHVRTPSPVDNQLVVRLNRDTLYSFGVVDLRGGATLTVPEVGQRYVSVMVVDENHFVTEVLHEAGTHTLDEERHGSRWVCLAVRVLADPADAADLDEVHRIQDACVITAASAEPFVGPEYDATSFDATRSHLLELANGLSGFDHMFGRREEVQPVRHLLGSAAGWGGLPSSEAQYVGVLGPGEGGYELRLADVPVDGFWSISMYDSAGFFVPNDRNAYSVNDITAVKDADGGVTVRFGDFPDDVPNVLPTPEGWNYLVRLYRPRPEIADGTWQLPAPVPVD</sequence>
<dbReference type="Proteomes" id="UP001596098">
    <property type="component" value="Unassembled WGS sequence"/>
</dbReference>
<evidence type="ECO:0000313" key="4">
    <source>
        <dbReference type="Proteomes" id="UP001596098"/>
    </source>
</evidence>
<dbReference type="InterPro" id="IPR037049">
    <property type="entry name" value="DUF1214_C_sf"/>
</dbReference>